<comment type="function">
    <text evidence="1">Could be part of an ABC transporter complex.</text>
</comment>
<dbReference type="Proteomes" id="UP000018454">
    <property type="component" value="Unassembled WGS sequence"/>
</dbReference>
<keyword evidence="4" id="KW-0813">Transport</keyword>
<keyword evidence="8" id="KW-1003">Cell membrane</keyword>
<dbReference type="InterPro" id="IPR003453">
    <property type="entry name" value="ABC_MlaE_roteobac"/>
</dbReference>
<evidence type="ECO:0000256" key="6">
    <source>
        <dbReference type="ARBA" id="ARBA00022989"/>
    </source>
</evidence>
<keyword evidence="6 8" id="KW-1133">Transmembrane helix</keyword>
<comment type="similarity">
    <text evidence="3 8">Belongs to the MlaE permease family.</text>
</comment>
<dbReference type="PANTHER" id="PTHR30188">
    <property type="entry name" value="ABC TRANSPORTER PERMEASE PROTEIN-RELATED"/>
    <property type="match status" value="1"/>
</dbReference>
<proteinExistence type="inferred from homology"/>
<evidence type="ECO:0000256" key="7">
    <source>
        <dbReference type="ARBA" id="ARBA00023136"/>
    </source>
</evidence>
<dbReference type="PANTHER" id="PTHR30188:SF4">
    <property type="entry name" value="PROTEIN TRIGALACTOSYLDIACYLGLYCEROL 1, CHLOROPLASTIC"/>
    <property type="match status" value="1"/>
</dbReference>
<dbReference type="GO" id="GO:0005548">
    <property type="term" value="F:phospholipid transporter activity"/>
    <property type="evidence" value="ECO:0007669"/>
    <property type="project" value="TreeGrafter"/>
</dbReference>
<evidence type="ECO:0000313" key="10">
    <source>
        <dbReference type="Proteomes" id="UP000018454"/>
    </source>
</evidence>
<feature type="transmembrane region" description="Helical" evidence="8">
    <location>
        <begin position="229"/>
        <end position="248"/>
    </location>
</feature>
<feature type="transmembrane region" description="Helical" evidence="8">
    <location>
        <begin position="116"/>
        <end position="134"/>
    </location>
</feature>
<keyword evidence="5 8" id="KW-0812">Transmembrane</keyword>
<protein>
    <submittedName>
        <fullName evidence="9">Putative ABC transporter permease protein</fullName>
    </submittedName>
</protein>
<evidence type="ECO:0000256" key="1">
    <source>
        <dbReference type="ARBA" id="ARBA00003787"/>
    </source>
</evidence>
<organism evidence="9 10">
    <name type="scientific">Acetobacter pomorum DM001</name>
    <dbReference type="NCBI Taxonomy" id="945681"/>
    <lineage>
        <taxon>Bacteria</taxon>
        <taxon>Pseudomonadati</taxon>
        <taxon>Pseudomonadota</taxon>
        <taxon>Alphaproteobacteria</taxon>
        <taxon>Acetobacterales</taxon>
        <taxon>Acetobacteraceae</taxon>
        <taxon>Acetobacter</taxon>
    </lineage>
</organism>
<dbReference type="NCBIfam" id="TIGR00056">
    <property type="entry name" value="MlaE family lipid ABC transporter permease subunit"/>
    <property type="match status" value="1"/>
</dbReference>
<evidence type="ECO:0000256" key="2">
    <source>
        <dbReference type="ARBA" id="ARBA00004141"/>
    </source>
</evidence>
<evidence type="ECO:0000256" key="8">
    <source>
        <dbReference type="RuleBase" id="RU362044"/>
    </source>
</evidence>
<keyword evidence="7 8" id="KW-0472">Membrane</keyword>
<evidence type="ECO:0000256" key="5">
    <source>
        <dbReference type="ARBA" id="ARBA00022692"/>
    </source>
</evidence>
<accession>F1YTF9</accession>
<feature type="transmembrane region" description="Helical" evidence="8">
    <location>
        <begin position="260"/>
        <end position="283"/>
    </location>
</feature>
<dbReference type="GO" id="GO:0043190">
    <property type="term" value="C:ATP-binding cassette (ABC) transporter complex"/>
    <property type="evidence" value="ECO:0007669"/>
    <property type="project" value="InterPro"/>
</dbReference>
<evidence type="ECO:0000313" key="9">
    <source>
        <dbReference type="EMBL" id="EGE48183.1"/>
    </source>
</evidence>
<comment type="caution">
    <text evidence="9">The sequence shown here is derived from an EMBL/GenBank/DDBJ whole genome shotgun (WGS) entry which is preliminary data.</text>
</comment>
<dbReference type="InterPro" id="IPR030802">
    <property type="entry name" value="Permease_MalE"/>
</dbReference>
<name>F1YTF9_9PROT</name>
<feature type="transmembrane region" description="Helical" evidence="8">
    <location>
        <begin position="295"/>
        <end position="314"/>
    </location>
</feature>
<sequence length="321" mass="33430">MQNGRGVFATSVHKFKQIFIIARPPSPSPTTQRCFDEPARTGYGSGTAFSHFSRNGQSTLMDMVLDLVARLGRATLSLIRAAGALALFAASGLSHIVRPPFYGRVFLSTFLETGFFSLPVVALTALFSGGVIALQSYTGFAQYHAQSAIAGIVVLAVTRELGPVLAGLMVAGRVGAAMAAQIGTMRVTDQIDALTTLSTNPMKYLVAPRLLAGLIALPLLVLVADILGVAGGFTVAVVKLGFSAPAYITATLNSLKAIDVTVGLVKAALFGFLIALMGCYYGYNSKGGAEGVGSATTAAVVAASIMLLAFDYLLTDLFFSQ</sequence>
<comment type="subcellular location">
    <subcellularLocation>
        <location evidence="8">Cell inner membrane</location>
        <topology evidence="8">Multi-pass membrane protein</topology>
    </subcellularLocation>
    <subcellularLocation>
        <location evidence="2">Membrane</location>
        <topology evidence="2">Multi-pass membrane protein</topology>
    </subcellularLocation>
</comment>
<keyword evidence="8" id="KW-0997">Cell inner membrane</keyword>
<gene>
    <name evidence="9" type="primary">yrbE</name>
    <name evidence="9" type="ORF">APO_1222</name>
</gene>
<evidence type="ECO:0000256" key="3">
    <source>
        <dbReference type="ARBA" id="ARBA00007556"/>
    </source>
</evidence>
<reference evidence="9 10" key="1">
    <citation type="journal article" date="2011" name="Science">
        <title>Drosophila microbiome modulates host developmental and metabolic homeostasis via insulin signaling.</title>
        <authorList>
            <person name="Shin S.C."/>
            <person name="Kim S.H."/>
            <person name="You H."/>
            <person name="Kim B."/>
            <person name="Kim A.C."/>
            <person name="Lee K.A."/>
            <person name="Yoon J.H."/>
            <person name="Ryu J.H."/>
            <person name="Lee W.J."/>
        </authorList>
    </citation>
    <scope>NUCLEOTIDE SEQUENCE [LARGE SCALE GENOMIC DNA]</scope>
    <source>
        <strain evidence="9 10">DM001</strain>
    </source>
</reference>
<feature type="transmembrane region" description="Helical" evidence="8">
    <location>
        <begin position="204"/>
        <end position="223"/>
    </location>
</feature>
<dbReference type="EMBL" id="AEUP01000023">
    <property type="protein sequence ID" value="EGE48183.1"/>
    <property type="molecule type" value="Genomic_DNA"/>
</dbReference>
<dbReference type="Pfam" id="PF02405">
    <property type="entry name" value="MlaE"/>
    <property type="match status" value="1"/>
</dbReference>
<evidence type="ECO:0000256" key="4">
    <source>
        <dbReference type="ARBA" id="ARBA00022448"/>
    </source>
</evidence>
<feature type="transmembrane region" description="Helical" evidence="8">
    <location>
        <begin position="78"/>
        <end position="96"/>
    </location>
</feature>
<dbReference type="AlphaFoldDB" id="F1YTF9"/>